<dbReference type="Proteomes" id="UP001642487">
    <property type="component" value="Chromosome 11"/>
</dbReference>
<evidence type="ECO:0000313" key="2">
    <source>
        <dbReference type="EMBL" id="CAK9313951.1"/>
    </source>
</evidence>
<name>A0ABP0Y0J3_9ROSI</name>
<evidence type="ECO:0000313" key="3">
    <source>
        <dbReference type="Proteomes" id="UP001642487"/>
    </source>
</evidence>
<protein>
    <submittedName>
        <fullName evidence="2">Uncharacterized protein</fullName>
    </submittedName>
</protein>
<organism evidence="2 3">
    <name type="scientific">Citrullus colocynthis</name>
    <name type="common">colocynth</name>
    <dbReference type="NCBI Taxonomy" id="252529"/>
    <lineage>
        <taxon>Eukaryota</taxon>
        <taxon>Viridiplantae</taxon>
        <taxon>Streptophyta</taxon>
        <taxon>Embryophyta</taxon>
        <taxon>Tracheophyta</taxon>
        <taxon>Spermatophyta</taxon>
        <taxon>Magnoliopsida</taxon>
        <taxon>eudicotyledons</taxon>
        <taxon>Gunneridae</taxon>
        <taxon>Pentapetalae</taxon>
        <taxon>rosids</taxon>
        <taxon>fabids</taxon>
        <taxon>Cucurbitales</taxon>
        <taxon>Cucurbitaceae</taxon>
        <taxon>Benincaseae</taxon>
        <taxon>Citrullus</taxon>
    </lineage>
</organism>
<reference evidence="2 3" key="1">
    <citation type="submission" date="2024-03" db="EMBL/GenBank/DDBJ databases">
        <authorList>
            <person name="Gkanogiannis A."/>
            <person name="Becerra Lopez-Lavalle L."/>
        </authorList>
    </citation>
    <scope>NUCLEOTIDE SEQUENCE [LARGE SCALE GENOMIC DNA]</scope>
</reference>
<accession>A0ABP0Y0J3</accession>
<proteinExistence type="predicted"/>
<feature type="compositionally biased region" description="Basic and acidic residues" evidence="1">
    <location>
        <begin position="43"/>
        <end position="57"/>
    </location>
</feature>
<dbReference type="EMBL" id="OZ021745">
    <property type="protein sequence ID" value="CAK9313951.1"/>
    <property type="molecule type" value="Genomic_DNA"/>
</dbReference>
<sequence>MMMEESKGNGHEEDIKKKRYLIVSVHDQRDGGRQELGGNGNTDQRRDWFAEMEREDGGNSLARMGKRSKAKDAKETTRRSRVVDDELKKATRMGSNNDRYPRHWPKAKKTSSGANSKKEGGER</sequence>
<keyword evidence="3" id="KW-1185">Reference proteome</keyword>
<evidence type="ECO:0000256" key="1">
    <source>
        <dbReference type="SAM" id="MobiDB-lite"/>
    </source>
</evidence>
<feature type="compositionally biased region" description="Basic and acidic residues" evidence="1">
    <location>
        <begin position="70"/>
        <end position="89"/>
    </location>
</feature>
<feature type="region of interest" description="Disordered" evidence="1">
    <location>
        <begin position="26"/>
        <end position="123"/>
    </location>
</feature>
<gene>
    <name evidence="2" type="ORF">CITCOLO1_LOCUS5691</name>
</gene>